<evidence type="ECO:0000256" key="2">
    <source>
        <dbReference type="SAM" id="Phobius"/>
    </source>
</evidence>
<keyword evidence="2" id="KW-0812">Transmembrane</keyword>
<reference evidence="3 4" key="1">
    <citation type="submission" date="2020-08" db="EMBL/GenBank/DDBJ databases">
        <title>Sequencing the genomes of 1000 actinobacteria strains.</title>
        <authorList>
            <person name="Klenk H.-P."/>
        </authorList>
    </citation>
    <scope>NUCLEOTIDE SEQUENCE [LARGE SCALE GENOMIC DNA]</scope>
    <source>
        <strain evidence="3 4">DSM 44593</strain>
    </source>
</reference>
<dbReference type="EMBL" id="JACHLY010000001">
    <property type="protein sequence ID" value="MBB5996577.1"/>
    <property type="molecule type" value="Genomic_DNA"/>
</dbReference>
<accession>A0A841DYP2</accession>
<dbReference type="RefSeq" id="WP_184632818.1">
    <property type="nucleotide sequence ID" value="NZ_BAABKT010000006.1"/>
</dbReference>
<feature type="transmembrane region" description="Helical" evidence="2">
    <location>
        <begin position="34"/>
        <end position="53"/>
    </location>
</feature>
<evidence type="ECO:0000256" key="1">
    <source>
        <dbReference type="SAM" id="MobiDB-lite"/>
    </source>
</evidence>
<dbReference type="AlphaFoldDB" id="A0A841DYP2"/>
<gene>
    <name evidence="3" type="ORF">HNR25_000328</name>
</gene>
<evidence type="ECO:0000313" key="4">
    <source>
        <dbReference type="Proteomes" id="UP000578077"/>
    </source>
</evidence>
<comment type="caution">
    <text evidence="3">The sequence shown here is derived from an EMBL/GenBank/DDBJ whole genome shotgun (WGS) entry which is preliminary data.</text>
</comment>
<feature type="compositionally biased region" description="Basic residues" evidence="1">
    <location>
        <begin position="1"/>
        <end position="12"/>
    </location>
</feature>
<name>A0A841DYP2_9ACTN</name>
<keyword evidence="2" id="KW-1133">Transmembrane helix</keyword>
<feature type="region of interest" description="Disordered" evidence="1">
    <location>
        <begin position="1"/>
        <end position="29"/>
    </location>
</feature>
<dbReference type="Proteomes" id="UP000578077">
    <property type="component" value="Unassembled WGS sequence"/>
</dbReference>
<evidence type="ECO:0000313" key="3">
    <source>
        <dbReference type="EMBL" id="MBB5996577.1"/>
    </source>
</evidence>
<proteinExistence type="predicted"/>
<keyword evidence="4" id="KW-1185">Reference proteome</keyword>
<keyword evidence="2" id="KW-0472">Membrane</keyword>
<protein>
    <submittedName>
        <fullName evidence="3">Uncharacterized protein</fullName>
    </submittedName>
</protein>
<sequence>MAARKKSKRTSRPGKGAQDIHLGPTRDPGPTGSVGCSIVLIALVVIGVAVVLLETLG</sequence>
<organism evidence="3 4">
    <name type="scientific">Streptomonospora salina</name>
    <dbReference type="NCBI Taxonomy" id="104205"/>
    <lineage>
        <taxon>Bacteria</taxon>
        <taxon>Bacillati</taxon>
        <taxon>Actinomycetota</taxon>
        <taxon>Actinomycetes</taxon>
        <taxon>Streptosporangiales</taxon>
        <taxon>Nocardiopsidaceae</taxon>
        <taxon>Streptomonospora</taxon>
    </lineage>
</organism>